<proteinExistence type="predicted"/>
<evidence type="ECO:0008006" key="4">
    <source>
        <dbReference type="Google" id="ProtNLM"/>
    </source>
</evidence>
<feature type="region of interest" description="Disordered" evidence="1">
    <location>
        <begin position="413"/>
        <end position="442"/>
    </location>
</feature>
<protein>
    <recommendedName>
        <fullName evidence="4">DNA helicase</fullName>
    </recommendedName>
</protein>
<dbReference type="Proteomes" id="UP001281761">
    <property type="component" value="Unassembled WGS sequence"/>
</dbReference>
<feature type="region of interest" description="Disordered" evidence="1">
    <location>
        <begin position="508"/>
        <end position="539"/>
    </location>
</feature>
<dbReference type="EMBL" id="JARBJD010000355">
    <property type="protein sequence ID" value="KAK2943252.1"/>
    <property type="molecule type" value="Genomic_DNA"/>
</dbReference>
<reference evidence="2 3" key="1">
    <citation type="journal article" date="2022" name="bioRxiv">
        <title>Genomics of Preaxostyla Flagellates Illuminates Evolutionary Transitions and the Path Towards Mitochondrial Loss.</title>
        <authorList>
            <person name="Novak L.V.F."/>
            <person name="Treitli S.C."/>
            <person name="Pyrih J."/>
            <person name="Halakuc P."/>
            <person name="Pipaliya S.V."/>
            <person name="Vacek V."/>
            <person name="Brzon O."/>
            <person name="Soukal P."/>
            <person name="Eme L."/>
            <person name="Dacks J.B."/>
            <person name="Karnkowska A."/>
            <person name="Elias M."/>
            <person name="Hampl V."/>
        </authorList>
    </citation>
    <scope>NUCLEOTIDE SEQUENCE [LARGE SCALE GENOMIC DNA]</scope>
    <source>
        <strain evidence="2">NAU3</strain>
        <tissue evidence="2">Gut</tissue>
    </source>
</reference>
<sequence>MNEKKKLAETLEDTHVYITLQFPRTIPPLNATGDLHGEDNPDPALDAQNQKWIDLVGYSGSQYDPSVTMQDLRNYWPVEKDGNLKPMHVVAIPRILLEDPTLFADETEEELTDRVHLMGSVYDLFYTKVEDSVITLPTVDSKFRDRKKMYIRDCWEEFQMGVIAHFWRSATGETFTLDELTILRQRCYTGGTPPPTIGDDEELRRSIVETPEWITRWHTDVSKMNQLLDTNLMEDICFQGVFVKGQSGTGKSQMLLYLIHCLMNLEKAAILYVIPDMPVITILVDKSNRHNPIRVRSTFSSFPEAWYREDFHHIIRIVDHVDPFANKHMRSIFTVYAASPVQYEKHLKIDKFVRKWYDEYPLWTKWEFYTMMRCLGMTGREHWMRRVDASRIINLHPLVVRLLGAHGYLEEDAADGSSGEMDTPEVHNPDADQCEEPAPSQQNELALVTESGIHVSPGFHSSDQFHGTLELETASAMQCRPLQRNHTSAHIAHPPFTSNDMLGLDPVSDMTNPAGGRHHTSTNRTDSHHTSPDGLRHDGVLEVKTPQDERRHTHSTTGNEVNKTLHLPNKRVFVCLNVIEVFGLSPRALTTDLGDTFDKMSEVFGRGGITLEGDTANLVLGSLTAPHFTLMPVSEFATHLLTALTRIKAKDFKETGMERSIKKMRYSLLKNDVNPELFRSHAKFTVFSAAPDRFHSFQCTLPVIERCALESSELGELEVIASNVLYYEAPWDPQRHKESTNWKGIDSFIFFDDEGRIKLMAFQNTVNDWQKELNFKLIERLKTLLENQHAEAQPGVVVDVFFVWIVRPHLVEHFVKQTVVFPDSAQSRHKWKFGKYRSRVSLPCNAGVVSIADLLFSVPSALDDARLADPNVEVKWETDSPEFRDCFVIQRDQTVGSDAKLEMEVPVSDNRDASTNDGEADDLREGEEGKGK</sequence>
<gene>
    <name evidence="2" type="ORF">BLNAU_21824</name>
</gene>
<feature type="region of interest" description="Disordered" evidence="1">
    <location>
        <begin position="898"/>
        <end position="932"/>
    </location>
</feature>
<comment type="caution">
    <text evidence="2">The sequence shown here is derived from an EMBL/GenBank/DDBJ whole genome shotgun (WGS) entry which is preliminary data.</text>
</comment>
<organism evidence="2 3">
    <name type="scientific">Blattamonas nauphoetae</name>
    <dbReference type="NCBI Taxonomy" id="2049346"/>
    <lineage>
        <taxon>Eukaryota</taxon>
        <taxon>Metamonada</taxon>
        <taxon>Preaxostyla</taxon>
        <taxon>Oxymonadida</taxon>
        <taxon>Blattamonas</taxon>
    </lineage>
</organism>
<accession>A0ABQ9WUU5</accession>
<name>A0ABQ9WUU5_9EUKA</name>
<evidence type="ECO:0000256" key="1">
    <source>
        <dbReference type="SAM" id="MobiDB-lite"/>
    </source>
</evidence>
<keyword evidence="3" id="KW-1185">Reference proteome</keyword>
<evidence type="ECO:0000313" key="3">
    <source>
        <dbReference type="Proteomes" id="UP001281761"/>
    </source>
</evidence>
<evidence type="ECO:0000313" key="2">
    <source>
        <dbReference type="EMBL" id="KAK2943252.1"/>
    </source>
</evidence>
<feature type="compositionally biased region" description="Basic and acidic residues" evidence="1">
    <location>
        <begin position="899"/>
        <end position="914"/>
    </location>
</feature>
<feature type="compositionally biased region" description="Basic and acidic residues" evidence="1">
    <location>
        <begin position="525"/>
        <end position="539"/>
    </location>
</feature>
<feature type="compositionally biased region" description="Basic and acidic residues" evidence="1">
    <location>
        <begin position="921"/>
        <end position="932"/>
    </location>
</feature>